<dbReference type="GO" id="GO:0061605">
    <property type="term" value="F:molybdopterin-synthase adenylyltransferase activity"/>
    <property type="evidence" value="ECO:0007669"/>
    <property type="project" value="UniProtKB-EC"/>
</dbReference>
<dbReference type="GO" id="GO:0008641">
    <property type="term" value="F:ubiquitin-like modifier activating enzyme activity"/>
    <property type="evidence" value="ECO:0007669"/>
    <property type="project" value="InterPro"/>
</dbReference>
<feature type="domain" description="THIF-type NAD/FAD binding fold" evidence="2">
    <location>
        <begin position="9"/>
        <end position="243"/>
    </location>
</feature>
<evidence type="ECO:0000259" key="2">
    <source>
        <dbReference type="Pfam" id="PF00899"/>
    </source>
</evidence>
<dbReference type="PANTHER" id="PTHR10953:SF240">
    <property type="entry name" value="SULFUR CARRIER PROTEIN THIS ADENYLYLTRANSFERASE"/>
    <property type="match status" value="1"/>
</dbReference>
<sequence length="247" mass="26826">MNESQLERYSRQLLLSNFDVEGQMALFESTILVIGLGGLGNIAATYLTSAGVKELILADGDTLESSNLPRQVLYADTQLGLNKAAAAKAQLAAKNTDVTLTVLPDRLEGERLHQAIERANVVLDCTDNYTARQAIHRACLAAKKPLVSAAAIRWEGQLVSFLYHQNKFPCYECLYPDMSDAQLNCSQSGVIGPVVGSLGVLQALDALKIASGCGRVEHGLLKIFDGFAGHWREMRLTKDPQCQTCQS</sequence>
<dbReference type="GO" id="GO:0005829">
    <property type="term" value="C:cytosol"/>
    <property type="evidence" value="ECO:0007669"/>
    <property type="project" value="TreeGrafter"/>
</dbReference>
<dbReference type="RefSeq" id="WP_067014017.1">
    <property type="nucleotide sequence ID" value="NZ_FLOB01000002.1"/>
</dbReference>
<accession>A0A1A8TA67</accession>
<keyword evidence="3" id="KW-0808">Transferase</keyword>
<dbReference type="AlphaFoldDB" id="A0A1A8TA67"/>
<keyword evidence="3" id="KW-0548">Nucleotidyltransferase</keyword>
<dbReference type="GO" id="GO:0008146">
    <property type="term" value="F:sulfotransferase activity"/>
    <property type="evidence" value="ECO:0007669"/>
    <property type="project" value="TreeGrafter"/>
</dbReference>
<reference evidence="3 4" key="1">
    <citation type="submission" date="2016-06" db="EMBL/GenBank/DDBJ databases">
        <authorList>
            <person name="Kjaerup R.B."/>
            <person name="Dalgaard T.S."/>
            <person name="Juul-Madsen H.R."/>
        </authorList>
    </citation>
    <scope>NUCLEOTIDE SEQUENCE [LARGE SCALE GENOMIC DNA]</scope>
    <source>
        <strain evidence="3 4">CECT 8886</strain>
    </source>
</reference>
<dbReference type="InterPro" id="IPR035985">
    <property type="entry name" value="Ubiquitin-activating_enz"/>
</dbReference>
<dbReference type="FunFam" id="3.40.50.720:FF:000080">
    <property type="entry name" value="Thiazole biosynthesis adenylyltransferase ThiF"/>
    <property type="match status" value="1"/>
</dbReference>
<dbReference type="STRING" id="1792290.MSP8886_01375"/>
<protein>
    <submittedName>
        <fullName evidence="3">Molybdopterin-synthase adenylyltransferase</fullName>
        <ecNumber evidence="3">2.7.7.80</ecNumber>
    </submittedName>
</protein>
<dbReference type="EMBL" id="FLOB01000002">
    <property type="protein sequence ID" value="SBS28947.1"/>
    <property type="molecule type" value="Genomic_DNA"/>
</dbReference>
<dbReference type="GO" id="GO:0004792">
    <property type="term" value="F:thiosulfate-cyanide sulfurtransferase activity"/>
    <property type="evidence" value="ECO:0007669"/>
    <property type="project" value="TreeGrafter"/>
</dbReference>
<dbReference type="InterPro" id="IPR000594">
    <property type="entry name" value="ThiF_NAD_FAD-bd"/>
</dbReference>
<gene>
    <name evidence="3" type="primary">moeB</name>
    <name evidence="3" type="ORF">MSP8886_01375</name>
</gene>
<dbReference type="Proteomes" id="UP000092544">
    <property type="component" value="Unassembled WGS sequence"/>
</dbReference>
<evidence type="ECO:0000313" key="3">
    <source>
        <dbReference type="EMBL" id="SBS28947.1"/>
    </source>
</evidence>
<dbReference type="InterPro" id="IPR045886">
    <property type="entry name" value="ThiF/MoeB/HesA"/>
</dbReference>
<dbReference type="Gene3D" id="3.40.50.720">
    <property type="entry name" value="NAD(P)-binding Rossmann-like Domain"/>
    <property type="match status" value="1"/>
</dbReference>
<dbReference type="EC" id="2.7.7.80" evidence="3"/>
<name>A0A1A8TA67_9GAMM</name>
<dbReference type="NCBIfam" id="NF004281">
    <property type="entry name" value="PRK05690.1"/>
    <property type="match status" value="1"/>
</dbReference>
<evidence type="ECO:0000256" key="1">
    <source>
        <dbReference type="ARBA" id="ARBA00009919"/>
    </source>
</evidence>
<dbReference type="CDD" id="cd00757">
    <property type="entry name" value="ThiF_MoeB_HesA_family"/>
    <property type="match status" value="1"/>
</dbReference>
<proteinExistence type="inferred from homology"/>
<comment type="similarity">
    <text evidence="1">Belongs to the HesA/MoeB/ThiF family.</text>
</comment>
<dbReference type="OrthoDB" id="9804286at2"/>
<organism evidence="3 4">
    <name type="scientific">Marinomonas spartinae</name>
    <dbReference type="NCBI Taxonomy" id="1792290"/>
    <lineage>
        <taxon>Bacteria</taxon>
        <taxon>Pseudomonadati</taxon>
        <taxon>Pseudomonadota</taxon>
        <taxon>Gammaproteobacteria</taxon>
        <taxon>Oceanospirillales</taxon>
        <taxon>Oceanospirillaceae</taxon>
        <taxon>Marinomonas</taxon>
    </lineage>
</organism>
<dbReference type="SUPFAM" id="SSF69572">
    <property type="entry name" value="Activating enzymes of the ubiquitin-like proteins"/>
    <property type="match status" value="1"/>
</dbReference>
<keyword evidence="4" id="KW-1185">Reference proteome</keyword>
<dbReference type="Pfam" id="PF00899">
    <property type="entry name" value="ThiF"/>
    <property type="match status" value="1"/>
</dbReference>
<evidence type="ECO:0000313" key="4">
    <source>
        <dbReference type="Proteomes" id="UP000092544"/>
    </source>
</evidence>
<dbReference type="PANTHER" id="PTHR10953">
    <property type="entry name" value="UBIQUITIN-ACTIVATING ENZYME E1"/>
    <property type="match status" value="1"/>
</dbReference>